<proteinExistence type="predicted"/>
<evidence type="ECO:0000256" key="1">
    <source>
        <dbReference type="SAM" id="SignalP"/>
    </source>
</evidence>
<accession>A0A1W1XZ93</accession>
<feature type="signal peptide" evidence="1">
    <location>
        <begin position="1"/>
        <end position="20"/>
    </location>
</feature>
<reference evidence="2 3" key="1">
    <citation type="submission" date="2017-04" db="EMBL/GenBank/DDBJ databases">
        <authorList>
            <person name="Afonso C.L."/>
            <person name="Miller P.J."/>
            <person name="Scott M.A."/>
            <person name="Spackman E."/>
            <person name="Goraichik I."/>
            <person name="Dimitrov K.M."/>
            <person name="Suarez D.L."/>
            <person name="Swayne D.E."/>
        </authorList>
    </citation>
    <scope>NUCLEOTIDE SEQUENCE [LARGE SCALE GENOMIC DNA]</scope>
    <source>
        <strain evidence="2 3">DSM 23236</strain>
    </source>
</reference>
<dbReference type="Proteomes" id="UP000192761">
    <property type="component" value="Unassembled WGS sequence"/>
</dbReference>
<keyword evidence="1" id="KW-0732">Signal</keyword>
<feature type="chain" id="PRO_5013297683" evidence="1">
    <location>
        <begin position="21"/>
        <end position="105"/>
    </location>
</feature>
<organism evidence="2 3">
    <name type="scientific">Andreprevotia lacus DSM 23236</name>
    <dbReference type="NCBI Taxonomy" id="1121001"/>
    <lineage>
        <taxon>Bacteria</taxon>
        <taxon>Pseudomonadati</taxon>
        <taxon>Pseudomonadota</taxon>
        <taxon>Betaproteobacteria</taxon>
        <taxon>Neisseriales</taxon>
        <taxon>Chitinibacteraceae</taxon>
        <taxon>Andreprevotia</taxon>
    </lineage>
</organism>
<gene>
    <name evidence="2" type="ORF">SAMN02745857_03739</name>
</gene>
<sequence>MRHATLWLASICNLALPACAQTPADQQGQTITIAGKLVLWGSAPHVYPVLIASDGQSWQLEGLSDADALALQNQHIVVTGAVDALPLDGVLHFLPMLRLQHFAVP</sequence>
<name>A0A1W1XZ93_9NEIS</name>
<dbReference type="OrthoDB" id="9099962at2"/>
<dbReference type="AlphaFoldDB" id="A0A1W1XZ93"/>
<keyword evidence="3" id="KW-1185">Reference proteome</keyword>
<protein>
    <submittedName>
        <fullName evidence="2">Uncharacterized protein</fullName>
    </submittedName>
</protein>
<evidence type="ECO:0000313" key="2">
    <source>
        <dbReference type="EMBL" id="SMC29290.1"/>
    </source>
</evidence>
<dbReference type="RefSeq" id="WP_084092677.1">
    <property type="nucleotide sequence ID" value="NZ_FWXD01000032.1"/>
</dbReference>
<evidence type="ECO:0000313" key="3">
    <source>
        <dbReference type="Proteomes" id="UP000192761"/>
    </source>
</evidence>
<dbReference type="EMBL" id="FWXD01000032">
    <property type="protein sequence ID" value="SMC29290.1"/>
    <property type="molecule type" value="Genomic_DNA"/>
</dbReference>